<dbReference type="Gene3D" id="3.40.1050.10">
    <property type="entry name" value="Carbonic anhydrase"/>
    <property type="match status" value="1"/>
</dbReference>
<sequence length="136" mass="15187">MSHSCTHAIVHCMDFRLNPSIQDFLETHDLVNTTDIIGVAGAVKDINDTEQGFVETQIDLSVKLHAITTLMLMNHTDCGAYGGSDKFETKEEEKEFHIGELRKAQAKLKAKYPNLEIVIMLGDTINNEQTNIVVVE</sequence>
<accession>A0A0G0XSB6</accession>
<dbReference type="GO" id="GO:0004089">
    <property type="term" value="F:carbonate dehydratase activity"/>
    <property type="evidence" value="ECO:0007669"/>
    <property type="project" value="InterPro"/>
</dbReference>
<dbReference type="Proteomes" id="UP000033930">
    <property type="component" value="Unassembled WGS sequence"/>
</dbReference>
<dbReference type="SUPFAM" id="SSF53056">
    <property type="entry name" value="beta-carbonic anhydrase, cab"/>
    <property type="match status" value="1"/>
</dbReference>
<evidence type="ECO:0000313" key="2">
    <source>
        <dbReference type="Proteomes" id="UP000033930"/>
    </source>
</evidence>
<organism evidence="1 2">
    <name type="scientific">Candidatus Uhrbacteria bacterium GW2011_GWC1_41_20</name>
    <dbReference type="NCBI Taxonomy" id="1618983"/>
    <lineage>
        <taxon>Bacteria</taxon>
        <taxon>Candidatus Uhriibacteriota</taxon>
    </lineage>
</organism>
<dbReference type="EMBL" id="LCAW01000002">
    <property type="protein sequence ID" value="KKR99855.1"/>
    <property type="molecule type" value="Genomic_DNA"/>
</dbReference>
<gene>
    <name evidence="1" type="ORF">UU50_C0002G0037</name>
</gene>
<proteinExistence type="predicted"/>
<reference evidence="1 2" key="1">
    <citation type="journal article" date="2015" name="Nature">
        <title>rRNA introns, odd ribosomes, and small enigmatic genomes across a large radiation of phyla.</title>
        <authorList>
            <person name="Brown C.T."/>
            <person name="Hug L.A."/>
            <person name="Thomas B.C."/>
            <person name="Sharon I."/>
            <person name="Castelle C.J."/>
            <person name="Singh A."/>
            <person name="Wilkins M.J."/>
            <person name="Williams K.H."/>
            <person name="Banfield J.F."/>
        </authorList>
    </citation>
    <scope>NUCLEOTIDE SEQUENCE [LARGE SCALE GENOMIC DNA]</scope>
</reference>
<evidence type="ECO:0008006" key="3">
    <source>
        <dbReference type="Google" id="ProtNLM"/>
    </source>
</evidence>
<dbReference type="Pfam" id="PF20393">
    <property type="entry name" value="Pro_CA_2"/>
    <property type="match status" value="1"/>
</dbReference>
<dbReference type="AlphaFoldDB" id="A0A0G0XSB6"/>
<protein>
    <recommendedName>
        <fullName evidence="3">Carbonic anhydrase</fullName>
    </recommendedName>
</protein>
<dbReference type="InterPro" id="IPR046871">
    <property type="entry name" value="Pro_CA_2"/>
</dbReference>
<name>A0A0G0XSB6_9BACT</name>
<dbReference type="GO" id="GO:0008270">
    <property type="term" value="F:zinc ion binding"/>
    <property type="evidence" value="ECO:0007669"/>
    <property type="project" value="InterPro"/>
</dbReference>
<evidence type="ECO:0000313" key="1">
    <source>
        <dbReference type="EMBL" id="KKR99855.1"/>
    </source>
</evidence>
<comment type="caution">
    <text evidence="1">The sequence shown here is derived from an EMBL/GenBank/DDBJ whole genome shotgun (WGS) entry which is preliminary data.</text>
</comment>
<dbReference type="InterPro" id="IPR036874">
    <property type="entry name" value="Carbonic_anhydrase_sf"/>
</dbReference>